<comment type="caution">
    <text evidence="1">The sequence shown here is derived from an EMBL/GenBank/DDBJ whole genome shotgun (WGS) entry which is preliminary data.</text>
</comment>
<accession>A0A1R3GRV7</accession>
<protein>
    <submittedName>
        <fullName evidence="1">Uncharacterized protein</fullName>
    </submittedName>
</protein>
<dbReference type="Proteomes" id="UP000188268">
    <property type="component" value="Unassembled WGS sequence"/>
</dbReference>
<sequence>MLNVQFSDSIPQSILRQTMINSMIEKDGSLLECNFLSYMIRSIVDKGLAGSEMVALCTLITLAMLDFQPSLVFSAIFLMAVGECGVQEFAS</sequence>
<dbReference type="EMBL" id="AWWV01013637">
    <property type="protein sequence ID" value="OMO60844.1"/>
    <property type="molecule type" value="Genomic_DNA"/>
</dbReference>
<proteinExistence type="predicted"/>
<gene>
    <name evidence="1" type="ORF">CCACVL1_23835</name>
</gene>
<evidence type="ECO:0000313" key="1">
    <source>
        <dbReference type="EMBL" id="OMO60844.1"/>
    </source>
</evidence>
<reference evidence="1 2" key="1">
    <citation type="submission" date="2013-09" db="EMBL/GenBank/DDBJ databases">
        <title>Corchorus capsularis genome sequencing.</title>
        <authorList>
            <person name="Alam M."/>
            <person name="Haque M.S."/>
            <person name="Islam M.S."/>
            <person name="Emdad E.M."/>
            <person name="Islam M.M."/>
            <person name="Ahmed B."/>
            <person name="Halim A."/>
            <person name="Hossen Q.M.M."/>
            <person name="Hossain M.Z."/>
            <person name="Ahmed R."/>
            <person name="Khan M.M."/>
            <person name="Islam R."/>
            <person name="Rashid M.M."/>
            <person name="Khan S.A."/>
            <person name="Rahman M.S."/>
            <person name="Alam M."/>
        </authorList>
    </citation>
    <scope>NUCLEOTIDE SEQUENCE [LARGE SCALE GENOMIC DNA]</scope>
    <source>
        <strain evidence="2">cv. CVL-1</strain>
        <tissue evidence="1">Whole seedling</tissue>
    </source>
</reference>
<name>A0A1R3GRV7_COCAP</name>
<dbReference type="Gramene" id="OMO60844">
    <property type="protein sequence ID" value="OMO60844"/>
    <property type="gene ID" value="CCACVL1_23835"/>
</dbReference>
<keyword evidence="2" id="KW-1185">Reference proteome</keyword>
<dbReference type="AlphaFoldDB" id="A0A1R3GRV7"/>
<evidence type="ECO:0000313" key="2">
    <source>
        <dbReference type="Proteomes" id="UP000188268"/>
    </source>
</evidence>
<organism evidence="1 2">
    <name type="scientific">Corchorus capsularis</name>
    <name type="common">Jute</name>
    <dbReference type="NCBI Taxonomy" id="210143"/>
    <lineage>
        <taxon>Eukaryota</taxon>
        <taxon>Viridiplantae</taxon>
        <taxon>Streptophyta</taxon>
        <taxon>Embryophyta</taxon>
        <taxon>Tracheophyta</taxon>
        <taxon>Spermatophyta</taxon>
        <taxon>Magnoliopsida</taxon>
        <taxon>eudicotyledons</taxon>
        <taxon>Gunneridae</taxon>
        <taxon>Pentapetalae</taxon>
        <taxon>rosids</taxon>
        <taxon>malvids</taxon>
        <taxon>Malvales</taxon>
        <taxon>Malvaceae</taxon>
        <taxon>Grewioideae</taxon>
        <taxon>Apeibeae</taxon>
        <taxon>Corchorus</taxon>
    </lineage>
</organism>